<keyword evidence="6" id="KW-0548">Nucleotidyltransferase</keyword>
<dbReference type="GO" id="GO:1902201">
    <property type="term" value="P:negative regulation of bacterial-type flagellum-dependent cell motility"/>
    <property type="evidence" value="ECO:0007669"/>
    <property type="project" value="TreeGrafter"/>
</dbReference>
<dbReference type="PANTHER" id="PTHR45138">
    <property type="entry name" value="REGULATORY COMPONENTS OF SENSORY TRANSDUCTION SYSTEM"/>
    <property type="match status" value="1"/>
</dbReference>
<keyword evidence="2 3" id="KW-1133">Transmembrane helix</keyword>
<keyword evidence="3" id="KW-0472">Membrane</keyword>
<protein>
    <submittedName>
        <fullName evidence="6">Diguanylate cyclase</fullName>
        <ecNumber evidence="6">2.7.7.65</ecNumber>
    </submittedName>
</protein>
<evidence type="ECO:0000256" key="2">
    <source>
        <dbReference type="ARBA" id="ARBA00022989"/>
    </source>
</evidence>
<dbReference type="CDD" id="cd06225">
    <property type="entry name" value="HAMP"/>
    <property type="match status" value="1"/>
</dbReference>
<dbReference type="RefSeq" id="WP_216939177.1">
    <property type="nucleotide sequence ID" value="NZ_CP077062.1"/>
</dbReference>
<dbReference type="PROSITE" id="PS50887">
    <property type="entry name" value="GGDEF"/>
    <property type="match status" value="1"/>
</dbReference>
<dbReference type="FunFam" id="3.30.70.270:FF:000001">
    <property type="entry name" value="Diguanylate cyclase domain protein"/>
    <property type="match status" value="1"/>
</dbReference>
<evidence type="ECO:0000259" key="4">
    <source>
        <dbReference type="PROSITE" id="PS50885"/>
    </source>
</evidence>
<reference evidence="6" key="1">
    <citation type="submission" date="2021-06" db="EMBL/GenBank/DDBJ databases">
        <title>Complete genome sequence of Nocardioides sp. G188.</title>
        <authorList>
            <person name="Im W.-T."/>
        </authorList>
    </citation>
    <scope>NUCLEOTIDE SEQUENCE</scope>
    <source>
        <strain evidence="6">G188</strain>
    </source>
</reference>
<dbReference type="Proteomes" id="UP000683575">
    <property type="component" value="Chromosome"/>
</dbReference>
<keyword evidence="6" id="KW-0808">Transferase</keyword>
<evidence type="ECO:0000259" key="5">
    <source>
        <dbReference type="PROSITE" id="PS50887"/>
    </source>
</evidence>
<keyword evidence="1 3" id="KW-0812">Transmembrane</keyword>
<dbReference type="Pfam" id="PF00672">
    <property type="entry name" value="HAMP"/>
    <property type="match status" value="1"/>
</dbReference>
<feature type="transmembrane region" description="Helical" evidence="3">
    <location>
        <begin position="21"/>
        <end position="42"/>
    </location>
</feature>
<feature type="domain" description="HAMP" evidence="4">
    <location>
        <begin position="214"/>
        <end position="266"/>
    </location>
</feature>
<dbReference type="SMART" id="SM00304">
    <property type="entry name" value="HAMP"/>
    <property type="match status" value="1"/>
</dbReference>
<dbReference type="InterPro" id="IPR007891">
    <property type="entry name" value="CHASE3"/>
</dbReference>
<dbReference type="GO" id="GO:0052621">
    <property type="term" value="F:diguanylate cyclase activity"/>
    <property type="evidence" value="ECO:0007669"/>
    <property type="project" value="UniProtKB-EC"/>
</dbReference>
<evidence type="ECO:0000313" key="7">
    <source>
        <dbReference type="Proteomes" id="UP000683575"/>
    </source>
</evidence>
<gene>
    <name evidence="6" type="ORF">KRR39_20005</name>
</gene>
<dbReference type="CDD" id="cd01949">
    <property type="entry name" value="GGDEF"/>
    <property type="match status" value="1"/>
</dbReference>
<dbReference type="GO" id="GO:0007165">
    <property type="term" value="P:signal transduction"/>
    <property type="evidence" value="ECO:0007669"/>
    <property type="project" value="InterPro"/>
</dbReference>
<dbReference type="KEGG" id="nps:KRR39_20005"/>
<dbReference type="GO" id="GO:0005886">
    <property type="term" value="C:plasma membrane"/>
    <property type="evidence" value="ECO:0007669"/>
    <property type="project" value="TreeGrafter"/>
</dbReference>
<dbReference type="EMBL" id="CP077062">
    <property type="protein sequence ID" value="QWZ07666.1"/>
    <property type="molecule type" value="Genomic_DNA"/>
</dbReference>
<dbReference type="InterPro" id="IPR050469">
    <property type="entry name" value="Diguanylate_Cyclase"/>
</dbReference>
<name>A0A975SXH5_9ACTN</name>
<dbReference type="SMART" id="SM00267">
    <property type="entry name" value="GGDEF"/>
    <property type="match status" value="1"/>
</dbReference>
<dbReference type="GO" id="GO:0043709">
    <property type="term" value="P:cell adhesion involved in single-species biofilm formation"/>
    <property type="evidence" value="ECO:0007669"/>
    <property type="project" value="TreeGrafter"/>
</dbReference>
<dbReference type="AlphaFoldDB" id="A0A975SXH5"/>
<dbReference type="Pfam" id="PF00990">
    <property type="entry name" value="GGDEF"/>
    <property type="match status" value="1"/>
</dbReference>
<dbReference type="NCBIfam" id="TIGR00254">
    <property type="entry name" value="GGDEF"/>
    <property type="match status" value="1"/>
</dbReference>
<dbReference type="PROSITE" id="PS50885">
    <property type="entry name" value="HAMP"/>
    <property type="match status" value="1"/>
</dbReference>
<feature type="domain" description="GGDEF" evidence="5">
    <location>
        <begin position="451"/>
        <end position="583"/>
    </location>
</feature>
<organism evidence="6 7">
    <name type="scientific">Nocardioides panacis</name>
    <dbReference type="NCBI Taxonomy" id="2849501"/>
    <lineage>
        <taxon>Bacteria</taxon>
        <taxon>Bacillati</taxon>
        <taxon>Actinomycetota</taxon>
        <taxon>Actinomycetes</taxon>
        <taxon>Propionibacteriales</taxon>
        <taxon>Nocardioidaceae</taxon>
        <taxon>Nocardioides</taxon>
    </lineage>
</organism>
<evidence type="ECO:0000256" key="3">
    <source>
        <dbReference type="SAM" id="Phobius"/>
    </source>
</evidence>
<evidence type="ECO:0000256" key="1">
    <source>
        <dbReference type="ARBA" id="ARBA00022692"/>
    </source>
</evidence>
<dbReference type="InterPro" id="IPR003660">
    <property type="entry name" value="HAMP_dom"/>
</dbReference>
<feature type="transmembrane region" description="Helical" evidence="3">
    <location>
        <begin position="186"/>
        <end position="206"/>
    </location>
</feature>
<sequence length="603" mass="65174">MGSARQRSTGLVDELQSSHRFTIGVLVSVLVLSLFTSGYLILVSQPRLTNYVELAREARDVHEAMLDQETGLRGWLATGDPIFLEPYTAGRAASAASVSGLLSDVKSSPDVTDGVVSMLLARQRWESWASEAAAMRVTPAQRTDGTLARFLLDGKELFDAYRERDLVSTSAIRDHRTQALTRQTEAMVAVLASYLVLLAATAAITMRRRRRLQAALLAPIEDLHMTISRIRTGDLSARTEPTTVPELAEIGNALGELAATLEEAEVAATDREIRLAFLANRFETVVRVGREIAGSLSIRYVSSTVTTAAAELLGTTTTLWLRGEDQGFHAVHRSTDAHGAPAPSTLVPPAVVLSAATGAVPVSTDSRRAYPLVLAGTVTAVLQVETPVVDDDTDQVLVSLLSTAAAALESAHLHSTARELADMDGLTHLPNRRRFEIDIDTEWERCRRYGRPMSLIMMDLDHFKRLNDEHGHLLGDQVLREVATAVNGVLRSTDTAYRYGGEEIVVLLRETGLEDAALAAERLREAVSVIRVVEHPQVTVSTSAGVAARHASMSHYTGLVSKADKALYEAKRLGRNRVAVDGDGGLGETLFRGSPGPSPVTPT</sequence>
<dbReference type="InterPro" id="IPR000160">
    <property type="entry name" value="GGDEF_dom"/>
</dbReference>
<proteinExistence type="predicted"/>
<dbReference type="EC" id="2.7.7.65" evidence="6"/>
<dbReference type="PANTHER" id="PTHR45138:SF9">
    <property type="entry name" value="DIGUANYLATE CYCLASE DGCM-RELATED"/>
    <property type="match status" value="1"/>
</dbReference>
<dbReference type="Pfam" id="PF05227">
    <property type="entry name" value="CHASE3"/>
    <property type="match status" value="1"/>
</dbReference>
<keyword evidence="7" id="KW-1185">Reference proteome</keyword>
<accession>A0A975SXH5</accession>
<evidence type="ECO:0000313" key="6">
    <source>
        <dbReference type="EMBL" id="QWZ07666.1"/>
    </source>
</evidence>